<name>A0A939BBS7_9CLOT</name>
<keyword evidence="3" id="KW-0645">Protease</keyword>
<keyword evidence="1" id="KW-0472">Membrane</keyword>
<keyword evidence="3" id="KW-0378">Hydrolase</keyword>
<dbReference type="GO" id="GO:0004175">
    <property type="term" value="F:endopeptidase activity"/>
    <property type="evidence" value="ECO:0007669"/>
    <property type="project" value="UniProtKB-ARBA"/>
</dbReference>
<reference evidence="3" key="2">
    <citation type="journal article" date="2021" name="Sci. Rep.">
        <title>The distribution of antibiotic resistance genes in chicken gut microbiota commensals.</title>
        <authorList>
            <person name="Juricova H."/>
            <person name="Matiasovicova J."/>
            <person name="Kubasova T."/>
            <person name="Cejkova D."/>
            <person name="Rychlik I."/>
        </authorList>
    </citation>
    <scope>NUCLEOTIDE SEQUENCE</scope>
    <source>
        <strain evidence="3">An420c</strain>
    </source>
</reference>
<dbReference type="InterPro" id="IPR052710">
    <property type="entry name" value="CAAX_protease"/>
</dbReference>
<proteinExistence type="predicted"/>
<keyword evidence="4" id="KW-1185">Reference proteome</keyword>
<feature type="transmembrane region" description="Helical" evidence="1">
    <location>
        <begin position="251"/>
        <end position="268"/>
    </location>
</feature>
<keyword evidence="3" id="KW-0482">Metalloprotease</keyword>
<evidence type="ECO:0000313" key="4">
    <source>
        <dbReference type="Proteomes" id="UP000713880"/>
    </source>
</evidence>
<evidence type="ECO:0000256" key="1">
    <source>
        <dbReference type="SAM" id="Phobius"/>
    </source>
</evidence>
<comment type="caution">
    <text evidence="3">The sequence shown here is derived from an EMBL/GenBank/DDBJ whole genome shotgun (WGS) entry which is preliminary data.</text>
</comment>
<evidence type="ECO:0000313" key="3">
    <source>
        <dbReference type="EMBL" id="MBM6826645.1"/>
    </source>
</evidence>
<feature type="transmembrane region" description="Helical" evidence="1">
    <location>
        <begin position="29"/>
        <end position="50"/>
    </location>
</feature>
<feature type="transmembrane region" description="Helical" evidence="1">
    <location>
        <begin position="163"/>
        <end position="186"/>
    </location>
</feature>
<dbReference type="RefSeq" id="WP_204908691.1">
    <property type="nucleotide sequence ID" value="NZ_JACJLV010000014.1"/>
</dbReference>
<keyword evidence="1" id="KW-0812">Transmembrane</keyword>
<feature type="transmembrane region" description="Helical" evidence="1">
    <location>
        <begin position="82"/>
        <end position="102"/>
    </location>
</feature>
<dbReference type="PANTHER" id="PTHR36435:SF1">
    <property type="entry name" value="CAAX AMINO TERMINAL PROTEASE FAMILY PROTEIN"/>
    <property type="match status" value="1"/>
</dbReference>
<reference evidence="3" key="1">
    <citation type="submission" date="2020-08" db="EMBL/GenBank/DDBJ databases">
        <authorList>
            <person name="Cejkova D."/>
            <person name="Kubasova T."/>
            <person name="Jahodarova E."/>
            <person name="Rychlik I."/>
        </authorList>
    </citation>
    <scope>NUCLEOTIDE SEQUENCE</scope>
    <source>
        <strain evidence="3">An420c</strain>
    </source>
</reference>
<dbReference type="InterPro" id="IPR003675">
    <property type="entry name" value="Rce1/LyrA-like_dom"/>
</dbReference>
<feature type="domain" description="CAAX prenyl protease 2/Lysostaphin resistance protein A-like" evidence="2">
    <location>
        <begin position="167"/>
        <end position="254"/>
    </location>
</feature>
<dbReference type="PANTHER" id="PTHR36435">
    <property type="entry name" value="SLR1288 PROTEIN"/>
    <property type="match status" value="1"/>
</dbReference>
<dbReference type="AlphaFoldDB" id="A0A939BBS7"/>
<sequence length="315" mass="35037">MEQQQGNPRPPMPPENYGKRMWQLWGPILIKWGIEFLVSLLAMTALAMAYQLTDPAAFRAAMESQEAMFDLYDRLISSYLEAGTLIQGAASLVIIPVMWIFFHQDRVKERRLGIIPNKKAPVWKYAAVILMALALCLGLNNLINIGNLGASDEVYTETMNTLYSAALPVQIIALGILVPISEELVFRGLLFKRLRERGTFLQAALYSAVVFGLMHMNMVQMLYAFILGMMLAYVCEKYGSVKAPILAHMTMNLLSVAATYAGLMDWLMEDILRIGTVTVICAAVAASMFVFMQRIEEKPDIPGNNDQNGGKLAAV</sequence>
<dbReference type="EMBL" id="JACJLV010000014">
    <property type="protein sequence ID" value="MBM6826645.1"/>
    <property type="molecule type" value="Genomic_DNA"/>
</dbReference>
<dbReference type="GO" id="GO:0080120">
    <property type="term" value="P:CAAX-box protein maturation"/>
    <property type="evidence" value="ECO:0007669"/>
    <property type="project" value="UniProtKB-ARBA"/>
</dbReference>
<dbReference type="Pfam" id="PF02517">
    <property type="entry name" value="Rce1-like"/>
    <property type="match status" value="1"/>
</dbReference>
<feature type="transmembrane region" description="Helical" evidence="1">
    <location>
        <begin position="198"/>
        <end position="216"/>
    </location>
</feature>
<feature type="transmembrane region" description="Helical" evidence="1">
    <location>
        <begin position="122"/>
        <end position="143"/>
    </location>
</feature>
<gene>
    <name evidence="3" type="ORF">H6A13_05940</name>
</gene>
<keyword evidence="1" id="KW-1133">Transmembrane helix</keyword>
<evidence type="ECO:0000259" key="2">
    <source>
        <dbReference type="Pfam" id="PF02517"/>
    </source>
</evidence>
<accession>A0A939BBS7</accession>
<organism evidence="3 4">
    <name type="scientific">Mordavella massiliensis</name>
    <dbReference type="NCBI Taxonomy" id="1871024"/>
    <lineage>
        <taxon>Bacteria</taxon>
        <taxon>Bacillati</taxon>
        <taxon>Bacillota</taxon>
        <taxon>Clostridia</taxon>
        <taxon>Eubacteriales</taxon>
        <taxon>Clostridiaceae</taxon>
        <taxon>Mordavella</taxon>
    </lineage>
</organism>
<feature type="transmembrane region" description="Helical" evidence="1">
    <location>
        <begin position="274"/>
        <end position="292"/>
    </location>
</feature>
<dbReference type="GO" id="GO:0008237">
    <property type="term" value="F:metallopeptidase activity"/>
    <property type="evidence" value="ECO:0007669"/>
    <property type="project" value="UniProtKB-KW"/>
</dbReference>
<protein>
    <submittedName>
        <fullName evidence="3">CPBP family intramembrane metalloprotease</fullName>
    </submittedName>
</protein>
<dbReference type="Proteomes" id="UP000713880">
    <property type="component" value="Unassembled WGS sequence"/>
</dbReference>